<evidence type="ECO:0000256" key="6">
    <source>
        <dbReference type="ARBA" id="ARBA00023139"/>
    </source>
</evidence>
<dbReference type="Gene3D" id="3.30.300.210">
    <property type="entry name" value="Nutrient germinant receptor protein C, domain 3"/>
    <property type="match status" value="1"/>
</dbReference>
<evidence type="ECO:0000256" key="2">
    <source>
        <dbReference type="ARBA" id="ARBA00007886"/>
    </source>
</evidence>
<dbReference type="InterPro" id="IPR008844">
    <property type="entry name" value="Spore_GerAC-like"/>
</dbReference>
<evidence type="ECO:0000313" key="11">
    <source>
        <dbReference type="Proteomes" id="UP000463051"/>
    </source>
</evidence>
<keyword evidence="3" id="KW-0309">Germination</keyword>
<evidence type="ECO:0000259" key="9">
    <source>
        <dbReference type="Pfam" id="PF25198"/>
    </source>
</evidence>
<keyword evidence="6" id="KW-0564">Palmitate</keyword>
<comment type="subcellular location">
    <subcellularLocation>
        <location evidence="1">Membrane</location>
        <topology evidence="1">Lipid-anchor</topology>
    </subcellularLocation>
</comment>
<name>A0A7X2L3P8_9BACL</name>
<dbReference type="InterPro" id="IPR038501">
    <property type="entry name" value="Spore_GerAC_C_sf"/>
</dbReference>
<evidence type="ECO:0000256" key="1">
    <source>
        <dbReference type="ARBA" id="ARBA00004635"/>
    </source>
</evidence>
<gene>
    <name evidence="10" type="ORF">GJB61_24810</name>
</gene>
<accession>A0A7X2L3P8</accession>
<evidence type="ECO:0000259" key="8">
    <source>
        <dbReference type="Pfam" id="PF05504"/>
    </source>
</evidence>
<feature type="domain" description="Spore germination GerAC-like C-terminal" evidence="8">
    <location>
        <begin position="225"/>
        <end position="388"/>
    </location>
</feature>
<dbReference type="AlphaFoldDB" id="A0A7X2L3P8"/>
<dbReference type="PROSITE" id="PS51257">
    <property type="entry name" value="PROKAR_LIPOPROTEIN"/>
    <property type="match status" value="1"/>
</dbReference>
<keyword evidence="7" id="KW-0449">Lipoprotein</keyword>
<organism evidence="10 11">
    <name type="scientific">Paenibacillus monticola</name>
    <dbReference type="NCBI Taxonomy" id="2666075"/>
    <lineage>
        <taxon>Bacteria</taxon>
        <taxon>Bacillati</taxon>
        <taxon>Bacillota</taxon>
        <taxon>Bacilli</taxon>
        <taxon>Bacillales</taxon>
        <taxon>Paenibacillaceae</taxon>
        <taxon>Paenibacillus</taxon>
    </lineage>
</organism>
<evidence type="ECO:0000313" key="10">
    <source>
        <dbReference type="EMBL" id="MRN56197.1"/>
    </source>
</evidence>
<feature type="domain" description="Spore germination protein N-terminal" evidence="9">
    <location>
        <begin position="24"/>
        <end position="197"/>
    </location>
</feature>
<dbReference type="Proteomes" id="UP000463051">
    <property type="component" value="Unassembled WGS sequence"/>
</dbReference>
<dbReference type="Pfam" id="PF25198">
    <property type="entry name" value="Spore_GerAC_N"/>
    <property type="match status" value="1"/>
</dbReference>
<dbReference type="PANTHER" id="PTHR35789:SF1">
    <property type="entry name" value="SPORE GERMINATION PROTEIN B3"/>
    <property type="match status" value="1"/>
</dbReference>
<proteinExistence type="inferred from homology"/>
<dbReference type="RefSeq" id="WP_154121681.1">
    <property type="nucleotide sequence ID" value="NZ_WJXB01000012.1"/>
</dbReference>
<comment type="similarity">
    <text evidence="2">Belongs to the GerABKC lipoprotein family.</text>
</comment>
<dbReference type="GO" id="GO:0009847">
    <property type="term" value="P:spore germination"/>
    <property type="evidence" value="ECO:0007669"/>
    <property type="project" value="InterPro"/>
</dbReference>
<sequence>MWGKKVGSILLLISLTLLSGCWSRKELNELAIVMALGIDSVPEGYEVSAQVMNSSEAGGPSGGSSGSLPVITYKAVGKTLPDALQRMLSTTPRILYLSHIRVLVFGEEVAREGVSDVLDFINRNHQLRTDFFLLVAKNSKASEILEVITPFEHIPANSLYSSILVAHKNWAATGKVTLQQFIIELERGGSNPVMSGVQLKDDVSEGGSIKNLQTITPKSLIQHAGIAVFQKDRLVGWLGEASSKSLNYVLNEVNSTTGNVTCEGGTVAFLITKADSSIDIKLNPENEPEFTLNLKTEANLTAIQSTIDLSKTSSIENIRSRIEKKFIVNIKRDIKEVQEKYGSDIFGFGEALHRQYPDIWRSYRKRWEDRFRTVKISVRTSVTIRRIGSVIQPQKRELELK</sequence>
<keyword evidence="5" id="KW-0472">Membrane</keyword>
<dbReference type="GO" id="GO:0016020">
    <property type="term" value="C:membrane"/>
    <property type="evidence" value="ECO:0007669"/>
    <property type="project" value="UniProtKB-SubCell"/>
</dbReference>
<dbReference type="PANTHER" id="PTHR35789">
    <property type="entry name" value="SPORE GERMINATION PROTEIN B3"/>
    <property type="match status" value="1"/>
</dbReference>
<dbReference type="InterPro" id="IPR046953">
    <property type="entry name" value="Spore_GerAC-like_C"/>
</dbReference>
<dbReference type="NCBIfam" id="TIGR02887">
    <property type="entry name" value="spore_ger_x_C"/>
    <property type="match status" value="1"/>
</dbReference>
<evidence type="ECO:0000256" key="5">
    <source>
        <dbReference type="ARBA" id="ARBA00023136"/>
    </source>
</evidence>
<comment type="caution">
    <text evidence="10">The sequence shown here is derived from an EMBL/GenBank/DDBJ whole genome shotgun (WGS) entry which is preliminary data.</text>
</comment>
<dbReference type="EMBL" id="WJXB01000012">
    <property type="protein sequence ID" value="MRN56197.1"/>
    <property type="molecule type" value="Genomic_DNA"/>
</dbReference>
<reference evidence="10 11" key="1">
    <citation type="submission" date="2019-11" db="EMBL/GenBank/DDBJ databases">
        <title>Paenibacillus monticola sp. nov., a novel PGPR strain isolated from mountain sample in China.</title>
        <authorList>
            <person name="Zhao Q."/>
            <person name="Li H.-P."/>
            <person name="Zhang J.-L."/>
        </authorList>
    </citation>
    <scope>NUCLEOTIDE SEQUENCE [LARGE SCALE GENOMIC DNA]</scope>
    <source>
        <strain evidence="10 11">LC-T2</strain>
    </source>
</reference>
<evidence type="ECO:0000256" key="3">
    <source>
        <dbReference type="ARBA" id="ARBA00022544"/>
    </source>
</evidence>
<keyword evidence="11" id="KW-1185">Reference proteome</keyword>
<protein>
    <submittedName>
        <fullName evidence="10">Ger(X)C family spore germination protein</fullName>
    </submittedName>
</protein>
<evidence type="ECO:0000256" key="4">
    <source>
        <dbReference type="ARBA" id="ARBA00022729"/>
    </source>
</evidence>
<dbReference type="InterPro" id="IPR057336">
    <property type="entry name" value="GerAC_N"/>
</dbReference>
<evidence type="ECO:0000256" key="7">
    <source>
        <dbReference type="ARBA" id="ARBA00023288"/>
    </source>
</evidence>
<keyword evidence="4" id="KW-0732">Signal</keyword>
<dbReference type="Pfam" id="PF05504">
    <property type="entry name" value="Spore_GerAC"/>
    <property type="match status" value="1"/>
</dbReference>